<dbReference type="InterPro" id="IPR029066">
    <property type="entry name" value="PLP-binding_barrel"/>
</dbReference>
<dbReference type="InterPro" id="IPR011079">
    <property type="entry name" value="Ala_racemase_C"/>
</dbReference>
<dbReference type="PANTHER" id="PTHR30511:SF0">
    <property type="entry name" value="ALANINE RACEMASE, CATABOLIC-RELATED"/>
    <property type="match status" value="1"/>
</dbReference>
<gene>
    <name evidence="9" type="primary">alr</name>
    <name evidence="9" type="ORF">ENJ51_07910</name>
</gene>
<dbReference type="FunFam" id="3.20.20.10:FF:000002">
    <property type="entry name" value="Alanine racemase"/>
    <property type="match status" value="1"/>
</dbReference>
<dbReference type="SUPFAM" id="SSF51419">
    <property type="entry name" value="PLP-binding barrel"/>
    <property type="match status" value="1"/>
</dbReference>
<evidence type="ECO:0000256" key="5">
    <source>
        <dbReference type="HAMAP-Rule" id="MF_01201"/>
    </source>
</evidence>
<evidence type="ECO:0000259" key="8">
    <source>
        <dbReference type="SMART" id="SM01005"/>
    </source>
</evidence>
<comment type="caution">
    <text evidence="9">The sequence shown here is derived from an EMBL/GenBank/DDBJ whole genome shotgun (WGS) entry which is preliminary data.</text>
</comment>
<organism evidence="9">
    <name type="scientific">Leucothrix mucor</name>
    <dbReference type="NCBI Taxonomy" id="45248"/>
    <lineage>
        <taxon>Bacteria</taxon>
        <taxon>Pseudomonadati</taxon>
        <taxon>Pseudomonadota</taxon>
        <taxon>Gammaproteobacteria</taxon>
        <taxon>Thiotrichales</taxon>
        <taxon>Thiotrichaceae</taxon>
        <taxon>Leucothrix</taxon>
    </lineage>
</organism>
<evidence type="ECO:0000256" key="7">
    <source>
        <dbReference type="PIRSR" id="PIRSR600821-52"/>
    </source>
</evidence>
<dbReference type="InterPro" id="IPR009006">
    <property type="entry name" value="Ala_racemase/Decarboxylase_C"/>
</dbReference>
<dbReference type="EMBL" id="DRMS01000294">
    <property type="protein sequence ID" value="HFC92723.1"/>
    <property type="molecule type" value="Genomic_DNA"/>
</dbReference>
<evidence type="ECO:0000256" key="4">
    <source>
        <dbReference type="ARBA" id="ARBA00023235"/>
    </source>
</evidence>
<feature type="binding site" evidence="5 7">
    <location>
        <position position="129"/>
    </location>
    <ligand>
        <name>substrate</name>
    </ligand>
</feature>
<dbReference type="PANTHER" id="PTHR30511">
    <property type="entry name" value="ALANINE RACEMASE"/>
    <property type="match status" value="1"/>
</dbReference>
<dbReference type="Gene3D" id="3.20.20.10">
    <property type="entry name" value="Alanine racemase"/>
    <property type="match status" value="1"/>
</dbReference>
<feature type="modified residue" description="N6-(pyridoxal phosphate)lysine" evidence="5 6">
    <location>
        <position position="35"/>
    </location>
</feature>
<dbReference type="GO" id="GO:0030632">
    <property type="term" value="P:D-alanine biosynthetic process"/>
    <property type="evidence" value="ECO:0007669"/>
    <property type="project" value="UniProtKB-UniRule"/>
</dbReference>
<dbReference type="PRINTS" id="PR00992">
    <property type="entry name" value="ALARACEMASE"/>
</dbReference>
<reference evidence="9" key="1">
    <citation type="journal article" date="2020" name="mSystems">
        <title>Genome- and Community-Level Interaction Insights into Carbon Utilization and Element Cycling Functions of Hydrothermarchaeota in Hydrothermal Sediment.</title>
        <authorList>
            <person name="Zhou Z."/>
            <person name="Liu Y."/>
            <person name="Xu W."/>
            <person name="Pan J."/>
            <person name="Luo Z.H."/>
            <person name="Li M."/>
        </authorList>
    </citation>
    <scope>NUCLEOTIDE SEQUENCE [LARGE SCALE GENOMIC DNA]</scope>
    <source>
        <strain evidence="9">HyVt-493</strain>
    </source>
</reference>
<comment type="similarity">
    <text evidence="5">Belongs to the alanine racemase family.</text>
</comment>
<proteinExistence type="inferred from homology"/>
<dbReference type="UniPathway" id="UPA00042">
    <property type="reaction ID" value="UER00497"/>
</dbReference>
<comment type="function">
    <text evidence="5">Catalyzes the interconversion of L-alanine and D-alanine. May also act on other amino acids.</text>
</comment>
<dbReference type="Gene3D" id="2.40.37.10">
    <property type="entry name" value="Lyase, Ornithine Decarboxylase, Chain A, domain 1"/>
    <property type="match status" value="1"/>
</dbReference>
<dbReference type="EC" id="5.1.1.1" evidence="5"/>
<feature type="active site" description="Proton acceptor; specific for L-alanine" evidence="5">
    <location>
        <position position="256"/>
    </location>
</feature>
<dbReference type="NCBIfam" id="TIGR00492">
    <property type="entry name" value="alr"/>
    <property type="match status" value="1"/>
</dbReference>
<keyword evidence="3 5" id="KW-0663">Pyridoxal phosphate</keyword>
<dbReference type="SMART" id="SM01005">
    <property type="entry name" value="Ala_racemase_C"/>
    <property type="match status" value="1"/>
</dbReference>
<protein>
    <recommendedName>
        <fullName evidence="5">Alanine racemase</fullName>
        <ecNumber evidence="5">5.1.1.1</ecNumber>
    </recommendedName>
</protein>
<dbReference type="HAMAP" id="MF_01201">
    <property type="entry name" value="Ala_racemase"/>
    <property type="match status" value="1"/>
</dbReference>
<comment type="pathway">
    <text evidence="5">Amino-acid biosynthesis; D-alanine biosynthesis; D-alanine from L-alanine: step 1/1.</text>
</comment>
<dbReference type="PROSITE" id="PS00395">
    <property type="entry name" value="ALANINE_RACEMASE"/>
    <property type="match status" value="1"/>
</dbReference>
<evidence type="ECO:0000256" key="1">
    <source>
        <dbReference type="ARBA" id="ARBA00000316"/>
    </source>
</evidence>
<evidence type="ECO:0000256" key="2">
    <source>
        <dbReference type="ARBA" id="ARBA00001933"/>
    </source>
</evidence>
<feature type="active site" description="Proton acceptor; specific for D-alanine" evidence="5">
    <location>
        <position position="35"/>
    </location>
</feature>
<feature type="binding site" evidence="5 7">
    <location>
        <position position="304"/>
    </location>
    <ligand>
        <name>substrate</name>
    </ligand>
</feature>
<comment type="catalytic activity">
    <reaction evidence="1 5">
        <text>L-alanine = D-alanine</text>
        <dbReference type="Rhea" id="RHEA:20249"/>
        <dbReference type="ChEBI" id="CHEBI:57416"/>
        <dbReference type="ChEBI" id="CHEBI:57972"/>
        <dbReference type="EC" id="5.1.1.1"/>
    </reaction>
</comment>
<dbReference type="Pfam" id="PF00842">
    <property type="entry name" value="Ala_racemase_C"/>
    <property type="match status" value="1"/>
</dbReference>
<evidence type="ECO:0000256" key="6">
    <source>
        <dbReference type="PIRSR" id="PIRSR600821-50"/>
    </source>
</evidence>
<feature type="domain" description="Alanine racemase C-terminal" evidence="8">
    <location>
        <begin position="235"/>
        <end position="356"/>
    </location>
</feature>
<dbReference type="InterPro" id="IPR001608">
    <property type="entry name" value="Ala_racemase_N"/>
</dbReference>
<dbReference type="InterPro" id="IPR020622">
    <property type="entry name" value="Ala_racemase_pyridoxalP-BS"/>
</dbReference>
<dbReference type="SUPFAM" id="SSF50621">
    <property type="entry name" value="Alanine racemase C-terminal domain-like"/>
    <property type="match status" value="1"/>
</dbReference>
<dbReference type="AlphaFoldDB" id="A0A7V2WV46"/>
<keyword evidence="4 5" id="KW-0413">Isomerase</keyword>
<dbReference type="Pfam" id="PF01168">
    <property type="entry name" value="Ala_racemase_N"/>
    <property type="match status" value="1"/>
</dbReference>
<accession>A0A7V2WV46</accession>
<name>A0A7V2WV46_LEUMU</name>
<sequence>MKRSARVKLHPAALQHNLLQARKAVPNAKVLAVIKANAYGHGMLDVANILNNADGYAVACIPEGIALRCAGTGHPILVLQGHQQLQDLHAASDYQLRVVIHDQSQLAYFDQLGTQRIQIAIKIDTGMHRLGIPPETVNSLYYKLKNHPNIDTDIWLMTHLACADNLNNPATTQQLKCFTHSIANITAPTSIPNSAGILGWQASHSDWIRPGIMLYGSSPFDSKQQDRDQYKLQATMTLSAPLIGIHQLKKGDPIGYGASYHCPQDMRVGAVACGYADGYPRHAATGAPVSIKGSETHTVGRVSMDSIMVNLDNISVNVGDEVELWGENISVDRVAQHAETISYELLCNAGNNCSRG</sequence>
<evidence type="ECO:0000256" key="3">
    <source>
        <dbReference type="ARBA" id="ARBA00022898"/>
    </source>
</evidence>
<dbReference type="Proteomes" id="UP000885750">
    <property type="component" value="Unassembled WGS sequence"/>
</dbReference>
<evidence type="ECO:0000313" key="9">
    <source>
        <dbReference type="EMBL" id="HFC92723.1"/>
    </source>
</evidence>
<dbReference type="GO" id="GO:0005829">
    <property type="term" value="C:cytosol"/>
    <property type="evidence" value="ECO:0007669"/>
    <property type="project" value="TreeGrafter"/>
</dbReference>
<dbReference type="InterPro" id="IPR000821">
    <property type="entry name" value="Ala_racemase"/>
</dbReference>
<comment type="cofactor">
    <cofactor evidence="2 5 6">
        <name>pyridoxal 5'-phosphate</name>
        <dbReference type="ChEBI" id="CHEBI:597326"/>
    </cofactor>
</comment>
<dbReference type="GO" id="GO:0030170">
    <property type="term" value="F:pyridoxal phosphate binding"/>
    <property type="evidence" value="ECO:0007669"/>
    <property type="project" value="UniProtKB-UniRule"/>
</dbReference>
<dbReference type="GO" id="GO:0008784">
    <property type="term" value="F:alanine racemase activity"/>
    <property type="evidence" value="ECO:0007669"/>
    <property type="project" value="UniProtKB-UniRule"/>
</dbReference>